<gene>
    <name evidence="3" type="ORF">FCL42_01770</name>
</gene>
<feature type="transmembrane region" description="Helical" evidence="1">
    <location>
        <begin position="56"/>
        <end position="89"/>
    </location>
</feature>
<evidence type="ECO:0000259" key="2">
    <source>
        <dbReference type="SMART" id="SM00460"/>
    </source>
</evidence>
<dbReference type="Gene3D" id="3.10.620.30">
    <property type="match status" value="1"/>
</dbReference>
<dbReference type="InterPro" id="IPR021878">
    <property type="entry name" value="TgpA_N"/>
</dbReference>
<feature type="transmembrane region" description="Helical" evidence="1">
    <location>
        <begin position="124"/>
        <end position="143"/>
    </location>
</feature>
<dbReference type="RefSeq" id="WP_136861647.1">
    <property type="nucleotide sequence ID" value="NZ_SWCJ01000001.1"/>
</dbReference>
<feature type="domain" description="Transglutaminase-like" evidence="2">
    <location>
        <begin position="387"/>
        <end position="455"/>
    </location>
</feature>
<dbReference type="SMART" id="SM00460">
    <property type="entry name" value="TGc"/>
    <property type="match status" value="1"/>
</dbReference>
<evidence type="ECO:0000256" key="1">
    <source>
        <dbReference type="SAM" id="Phobius"/>
    </source>
</evidence>
<organism evidence="3 4">
    <name type="scientific">Ferrimonas aestuarii</name>
    <dbReference type="NCBI Taxonomy" id="2569539"/>
    <lineage>
        <taxon>Bacteria</taxon>
        <taxon>Pseudomonadati</taxon>
        <taxon>Pseudomonadota</taxon>
        <taxon>Gammaproteobacteria</taxon>
        <taxon>Alteromonadales</taxon>
        <taxon>Ferrimonadaceae</taxon>
        <taxon>Ferrimonas</taxon>
    </lineage>
</organism>
<evidence type="ECO:0000313" key="3">
    <source>
        <dbReference type="EMBL" id="TKB58499.1"/>
    </source>
</evidence>
<dbReference type="SUPFAM" id="SSF54001">
    <property type="entry name" value="Cysteine proteinases"/>
    <property type="match status" value="1"/>
</dbReference>
<dbReference type="InterPro" id="IPR038765">
    <property type="entry name" value="Papain-like_cys_pep_sf"/>
</dbReference>
<dbReference type="InterPro" id="IPR052901">
    <property type="entry name" value="Bact_TGase-like"/>
</dbReference>
<keyword evidence="1" id="KW-0812">Transmembrane</keyword>
<comment type="caution">
    <text evidence="3">The sequence shown here is derived from an EMBL/GenBank/DDBJ whole genome shotgun (WGS) entry which is preliminary data.</text>
</comment>
<protein>
    <submittedName>
        <fullName evidence="3">DUF3488 domain-containing protein</fullName>
    </submittedName>
</protein>
<dbReference type="PANTHER" id="PTHR42736">
    <property type="entry name" value="PROTEIN-GLUTAMINE GAMMA-GLUTAMYLTRANSFERASE"/>
    <property type="match status" value="1"/>
</dbReference>
<sequence length="651" mass="73514">MRAYRQTQGWLLLTQQMLIIHLIGIAPWWTLLLMNGAVCWQLGVYLNKLPRPSGPALFVLTLGASLGLLPYAISHGMAPALAILIAVGFSLKSLEVNSRRDMLTLVLVAFFLITLSLIHQYSALKLLSALALMLLSLAVLISLHRAQSATANLKFAIKLMAISVPLTLVLFMVLPKPQLLWSANLQHSAATTGLSQRLELGDISQLNQSDELAFVAQFTQAPDPTELYWRVYLLTHFDGKQWHGPPAIAAPLPKPQFSTQAQPVTYRITHWDHSQDNYPNLKGSHNLNDAAIALIGQQWRRQYGATQSPRFSYLPQADRLKRLSDHYYLQLPDGMNPQTLSLAKLAMENRPLTSERVLWLMNYFQQNDFQYTFSPRLLGSHQIDDFLFESREGFCAHFASALVVLLRASGIPARMVVGYYGGEINDNEIVVKQKDAHAWVEAWVTGRWIQLDPTSTVGEINRPQTDPADFDWHQLTQSWQQWLSHSSASHWLTSSSSWQQLNQDLQPLKALWHQLTGTPRHWQLALLSLMLVSALLYLYRRTKGSEPVKLRLIIALATLGWQRLHRSMVSAGLTTPANDSLNQVMSAAKQRWPELTEEFQHIESAFNELLYRADGAHWQGLLTFFKRLTALLPKLSTSSSCSNPSPKQKQN</sequence>
<dbReference type="OrthoDB" id="9804872at2"/>
<name>A0A4U1BTJ0_9GAMM</name>
<proteinExistence type="predicted"/>
<dbReference type="Pfam" id="PF11992">
    <property type="entry name" value="TgpA_N"/>
    <property type="match status" value="1"/>
</dbReference>
<dbReference type="AlphaFoldDB" id="A0A4U1BTJ0"/>
<dbReference type="Proteomes" id="UP000305675">
    <property type="component" value="Unassembled WGS sequence"/>
</dbReference>
<dbReference type="EMBL" id="SWCJ01000001">
    <property type="protein sequence ID" value="TKB58499.1"/>
    <property type="molecule type" value="Genomic_DNA"/>
</dbReference>
<dbReference type="Pfam" id="PF01841">
    <property type="entry name" value="Transglut_core"/>
    <property type="match status" value="1"/>
</dbReference>
<feature type="transmembrane region" description="Helical" evidence="1">
    <location>
        <begin position="155"/>
        <end position="174"/>
    </location>
</feature>
<keyword evidence="4" id="KW-1185">Reference proteome</keyword>
<dbReference type="PANTHER" id="PTHR42736:SF1">
    <property type="entry name" value="PROTEIN-GLUTAMINE GAMMA-GLUTAMYLTRANSFERASE"/>
    <property type="match status" value="1"/>
</dbReference>
<accession>A0A4U1BTJ0</accession>
<dbReference type="InterPro" id="IPR002931">
    <property type="entry name" value="Transglutaminase-like"/>
</dbReference>
<keyword evidence="1" id="KW-1133">Transmembrane helix</keyword>
<reference evidence="3 4" key="1">
    <citation type="submission" date="2019-04" db="EMBL/GenBank/DDBJ databases">
        <authorList>
            <person name="Hwang J.C."/>
        </authorList>
    </citation>
    <scope>NUCLEOTIDE SEQUENCE [LARGE SCALE GENOMIC DNA]</scope>
    <source>
        <strain evidence="3 4">IMCC35002</strain>
    </source>
</reference>
<evidence type="ECO:0000313" key="4">
    <source>
        <dbReference type="Proteomes" id="UP000305675"/>
    </source>
</evidence>
<keyword evidence="1" id="KW-0472">Membrane</keyword>
<feature type="transmembrane region" description="Helical" evidence="1">
    <location>
        <begin position="101"/>
        <end position="118"/>
    </location>
</feature>
<feature type="transmembrane region" description="Helical" evidence="1">
    <location>
        <begin position="20"/>
        <end position="44"/>
    </location>
</feature>